<name>A0A4U5MH81_STECR</name>
<feature type="compositionally biased region" description="Low complexity" evidence="2">
    <location>
        <begin position="1455"/>
        <end position="1475"/>
    </location>
</feature>
<feature type="coiled-coil region" evidence="1">
    <location>
        <begin position="569"/>
        <end position="827"/>
    </location>
</feature>
<feature type="region of interest" description="Disordered" evidence="2">
    <location>
        <begin position="243"/>
        <end position="266"/>
    </location>
</feature>
<dbReference type="OrthoDB" id="2441647at2759"/>
<keyword evidence="1" id="KW-0175">Coiled coil</keyword>
<organism evidence="3 4">
    <name type="scientific">Steinernema carpocapsae</name>
    <name type="common">Entomopathogenic nematode</name>
    <dbReference type="NCBI Taxonomy" id="34508"/>
    <lineage>
        <taxon>Eukaryota</taxon>
        <taxon>Metazoa</taxon>
        <taxon>Ecdysozoa</taxon>
        <taxon>Nematoda</taxon>
        <taxon>Chromadorea</taxon>
        <taxon>Rhabditida</taxon>
        <taxon>Tylenchina</taxon>
        <taxon>Panagrolaimomorpha</taxon>
        <taxon>Strongyloidoidea</taxon>
        <taxon>Steinernematidae</taxon>
        <taxon>Steinernema</taxon>
    </lineage>
</organism>
<sequence>MEGDNFVTVVDKENEEIATPKERQVEKRRASKLFSDSNPALTPRSVACPTKRASRRSLGEESNVEESNSQNTSVLNLTEYDYSVSQDSFEQESQSSIVKVDTASVDQEGDNSVTAVADQTMEISFKNLYDASTTDFAEPQLDLSTQSKDETITEILEIPQETARDLASVDQTLEISFKNLHDASTVYANEIQVNMTAEVAGDSSDSNKQSSKRSEPVNQTMEISFKSLHNVSDVNVSAVEPQLEASTRREMAAQAPTDDEKKKETLPSVDQTMEISFKKLHNVSVAASFIEQNSVFIEKPVTPRQSPIPEEETNNFPIDLMTQESIIGLSPPVMATKKSPISDITFTEENSIFIEKCGTPRKINETAGKVAFSEATDKPQIENLVKDCEASEQAQDTEASKQHVVDFTTDSEEMSLNVTVNQSTHDVLENLIKQIQTPEQRSFFLSRIPESSQEEPAEATMPQMETEPLNKTAHNLDQTEEIASQNVTQESSSDNVQEAYRFYSPIAEARKFVQKSGLDQTTMATITNKLDEISFVHHEMALMSSEFERSDSKNEEFDDVSLNSTSDIVKNIEKVANSLRERNENLMVQNSKFKTENWQLLEERQGADELIKKLTFENQQLRHERDKINTASENLQRDLEDFKYMFDQNKKQNMKQVESFGRANIDLQNALEEHEAEKKTLAVSVAELQEQLKMSNQKMSQKDDSFSKEQKKAAKAQEKLELAALKNSELQTTINILKTSLDQTQSKMASLENELLNAYEQMDVLKTAEATKVQLKENAVKTQSILNEVLEKNKVFEAELEKVRTKLVEAEAKGSTSEQEMEDARKETVEVKAKLMETELMFDELKTKFVALEAMPAELATAQSTLEVLKEQLTESKKQMEHYKVFEEQYNQLKKQYTIIEQNLSDFRSKLEEEQKRTSSFEELCNENVSLKTMVDEAKNVKTELVLKTHETVNLAQQNQNLKDSNSVLETKVYEMAQKIQAFEGELAETQKSSQEEINALKTQAIKTASIEEQLEEVRTEAEEAREELQETVKKIQNLQSENDMLKEAVGVLEPDVQAKSSEIEILRKEIAAFKETTQNVDTMQVEIDFKTAKIEELQTGFEKYKQIADELPAKSQEVEYLEKEVANLKEMLESSQTNAEIKTFEIQSLREEVENLKQHFDSMETVKKELAAKNVEIYELREELAALKDTMARLKMAESELVTKTQEVNSLQAVVKSATAERDVKTRELESIKEENETLKFKIEGSTGHINKINKELETVIIEAESLKRVQVNFDELNKELGVMKTQLTTKTQQTSKLEKELALTKSALAAAQVVESTVASKDLEILNLMKENNVIKQQLQKHQETSKEVETLEKQIVKLKEAEKIAASNKNSQANLKKKIQNMEDELEKLDEEKDELIKSMLTARREALSLKTEYGVITPQQAAQELGDVSYQPPACKFTKDQIKQIKSWLDSASSSPSAGQPTTSAADASATPKRNCEQSILSAKTPGKTPRKTVNDSCRQS</sequence>
<proteinExistence type="predicted"/>
<evidence type="ECO:0000313" key="3">
    <source>
        <dbReference type="EMBL" id="TKR68638.1"/>
    </source>
</evidence>
<dbReference type="Gene3D" id="1.10.287.1490">
    <property type="match status" value="1"/>
</dbReference>
<feature type="coiled-coil region" evidence="1">
    <location>
        <begin position="859"/>
        <end position="917"/>
    </location>
</feature>
<feature type="region of interest" description="Disordered" evidence="2">
    <location>
        <begin position="1452"/>
        <end position="1505"/>
    </location>
</feature>
<protein>
    <submittedName>
        <fullName evidence="3">Uncharacterized protein</fullName>
    </submittedName>
</protein>
<comment type="caution">
    <text evidence="3">The sequence shown here is derived from an EMBL/GenBank/DDBJ whole genome shotgun (WGS) entry which is preliminary data.</text>
</comment>
<gene>
    <name evidence="3" type="ORF">L596_024596</name>
</gene>
<feature type="coiled-coil region" evidence="1">
    <location>
        <begin position="1112"/>
        <end position="1288"/>
    </location>
</feature>
<reference evidence="3 4" key="1">
    <citation type="journal article" date="2015" name="Genome Biol.">
        <title>Comparative genomics of Steinernema reveals deeply conserved gene regulatory networks.</title>
        <authorList>
            <person name="Dillman A.R."/>
            <person name="Macchietto M."/>
            <person name="Porter C.F."/>
            <person name="Rogers A."/>
            <person name="Williams B."/>
            <person name="Antoshechkin I."/>
            <person name="Lee M.M."/>
            <person name="Goodwin Z."/>
            <person name="Lu X."/>
            <person name="Lewis E.E."/>
            <person name="Goodrich-Blair H."/>
            <person name="Stock S.P."/>
            <person name="Adams B.J."/>
            <person name="Sternberg P.W."/>
            <person name="Mortazavi A."/>
        </authorList>
    </citation>
    <scope>NUCLEOTIDE SEQUENCE [LARGE SCALE GENOMIC DNA]</scope>
    <source>
        <strain evidence="3 4">ALL</strain>
    </source>
</reference>
<dbReference type="EMBL" id="AZBU02000008">
    <property type="protein sequence ID" value="TKR68638.1"/>
    <property type="molecule type" value="Genomic_DNA"/>
</dbReference>
<feature type="coiled-coil region" evidence="1">
    <location>
        <begin position="1008"/>
        <end position="1077"/>
    </location>
</feature>
<feature type="region of interest" description="Disordered" evidence="2">
    <location>
        <begin position="1"/>
        <end position="75"/>
    </location>
</feature>
<feature type="coiled-coil region" evidence="1">
    <location>
        <begin position="1327"/>
        <end position="1409"/>
    </location>
</feature>
<reference evidence="3 4" key="2">
    <citation type="journal article" date="2019" name="G3 (Bethesda)">
        <title>Hybrid Assembly of the Genome of the Entomopathogenic Nematode Steinernema carpocapsae Identifies the X-Chromosome.</title>
        <authorList>
            <person name="Serra L."/>
            <person name="Macchietto M."/>
            <person name="Macias-Munoz A."/>
            <person name="McGill C.J."/>
            <person name="Rodriguez I.M."/>
            <person name="Rodriguez B."/>
            <person name="Murad R."/>
            <person name="Mortazavi A."/>
        </authorList>
    </citation>
    <scope>NUCLEOTIDE SEQUENCE [LARGE SCALE GENOMIC DNA]</scope>
    <source>
        <strain evidence="3 4">ALL</strain>
    </source>
</reference>
<accession>A0A4U5MH81</accession>
<keyword evidence="4" id="KW-1185">Reference proteome</keyword>
<feature type="compositionally biased region" description="Basic and acidic residues" evidence="2">
    <location>
        <begin position="18"/>
        <end position="28"/>
    </location>
</feature>
<dbReference type="Proteomes" id="UP000298663">
    <property type="component" value="Unassembled WGS sequence"/>
</dbReference>
<evidence type="ECO:0000313" key="4">
    <source>
        <dbReference type="Proteomes" id="UP000298663"/>
    </source>
</evidence>
<evidence type="ECO:0000256" key="1">
    <source>
        <dbReference type="SAM" id="Coils"/>
    </source>
</evidence>
<evidence type="ECO:0000256" key="2">
    <source>
        <dbReference type="SAM" id="MobiDB-lite"/>
    </source>
</evidence>